<name>A4ITA4_GEOTN</name>
<reference evidence="5 6" key="1">
    <citation type="journal article" date="2007" name="Proc. Natl. Acad. Sci. U.S.A.">
        <title>Genome and proteome of long-chain alkane degrading Geobacillus thermodenitrificans NG80-2 isolated from a deep-subsurface oil reservoir.</title>
        <authorList>
            <person name="Feng L."/>
            <person name="Wang W."/>
            <person name="Cheng J."/>
            <person name="Ren Y."/>
            <person name="Zhao G."/>
            <person name="Gao C."/>
            <person name="Tang Y."/>
            <person name="Liu X."/>
            <person name="Han W."/>
            <person name="Peng X."/>
            <person name="Liu R."/>
            <person name="Wang L."/>
        </authorList>
    </citation>
    <scope>NUCLEOTIDE SEQUENCE [LARGE SCALE GENOMIC DNA]</scope>
    <source>
        <strain evidence="5 6">NG80-2</strain>
    </source>
</reference>
<sequence length="119" mass="13166">MKKELLYRTTAAMRQADQTLADNMKEFGLELIGWYDLQRMFEEYDPVTGERLSFGDRLLAGGMLIASIALPAKGVGMAGKAATKGAKVLDTTSPLSKVKHVMRDGKSSKRFTIKSSKHR</sequence>
<dbReference type="EMBL" id="CP000557">
    <property type="protein sequence ID" value="ABO68558.1"/>
    <property type="molecule type" value="Genomic_DNA"/>
</dbReference>
<evidence type="ECO:0000256" key="2">
    <source>
        <dbReference type="ARBA" id="ARBA00022525"/>
    </source>
</evidence>
<organism evidence="5 6">
    <name type="scientific">Geobacillus thermodenitrificans (strain NG80-2)</name>
    <dbReference type="NCBI Taxonomy" id="420246"/>
    <lineage>
        <taxon>Bacteria</taxon>
        <taxon>Bacillati</taxon>
        <taxon>Bacillota</taxon>
        <taxon>Bacilli</taxon>
        <taxon>Bacillales</taxon>
        <taxon>Anoxybacillaceae</taxon>
        <taxon>Geobacillus</taxon>
    </lineage>
</organism>
<evidence type="ECO:0000313" key="5">
    <source>
        <dbReference type="EMBL" id="ABO68558.1"/>
    </source>
</evidence>
<feature type="compositionally biased region" description="Basic residues" evidence="3">
    <location>
        <begin position="108"/>
        <end position="119"/>
    </location>
</feature>
<dbReference type="KEGG" id="gtn:GTNG_3213"/>
<dbReference type="InterPro" id="IPR027797">
    <property type="entry name" value="PT-TG_dom"/>
</dbReference>
<dbReference type="HOGENOM" id="CLU_2058020_0_0_9"/>
<gene>
    <name evidence="5" type="ordered locus">GTNG_3213</name>
</gene>
<accession>A4ITA4</accession>
<feature type="region of interest" description="Disordered" evidence="3">
    <location>
        <begin position="99"/>
        <end position="119"/>
    </location>
</feature>
<comment type="subcellular location">
    <subcellularLocation>
        <location evidence="1">Secreted</location>
    </subcellularLocation>
</comment>
<dbReference type="Pfam" id="PF14449">
    <property type="entry name" value="PT-TG"/>
    <property type="match status" value="1"/>
</dbReference>
<evidence type="ECO:0000313" key="6">
    <source>
        <dbReference type="Proteomes" id="UP000001578"/>
    </source>
</evidence>
<keyword evidence="2" id="KW-0964">Secreted</keyword>
<feature type="domain" description="Pre-toxin TG" evidence="4">
    <location>
        <begin position="20"/>
        <end position="87"/>
    </location>
</feature>
<evidence type="ECO:0000259" key="4">
    <source>
        <dbReference type="Pfam" id="PF14449"/>
    </source>
</evidence>
<proteinExistence type="predicted"/>
<protein>
    <recommendedName>
        <fullName evidence="4">Pre-toxin TG domain-containing protein</fullName>
    </recommendedName>
</protein>
<evidence type="ECO:0000256" key="1">
    <source>
        <dbReference type="ARBA" id="ARBA00004613"/>
    </source>
</evidence>
<dbReference type="Proteomes" id="UP000001578">
    <property type="component" value="Chromosome"/>
</dbReference>
<dbReference type="GO" id="GO:0005576">
    <property type="term" value="C:extracellular region"/>
    <property type="evidence" value="ECO:0007669"/>
    <property type="project" value="UniProtKB-SubCell"/>
</dbReference>
<dbReference type="AlphaFoldDB" id="A4ITA4"/>
<evidence type="ECO:0000256" key="3">
    <source>
        <dbReference type="SAM" id="MobiDB-lite"/>
    </source>
</evidence>